<name>A0AAE0AZA7_9ROSI</name>
<dbReference type="Gene3D" id="3.30.420.10">
    <property type="entry name" value="Ribonuclease H-like superfamily/Ribonuclease H"/>
    <property type="match status" value="1"/>
</dbReference>
<dbReference type="InterPro" id="IPR012337">
    <property type="entry name" value="RNaseH-like_sf"/>
</dbReference>
<sequence>MVEGLSALLRKAVEMDFINGVVFSANEVHISHLQFADDTILFLQQRVEYLRNARRIMRVSLGSLRWKWNRGSNNSFFTKAVGGLFGSGSITGKILEESFRVVVGRGDKASFWNDVMVEDTALNEAFPRVYTLANNKTGCIIDFREREGREQSSSFSGLKGIWKGVCPPKIEIFVWHILKGRISIREVLSKFDHCSKASEVQILRMKEWIPPFVEALKFNVDGSARGSPRQTCIGRVLKDHRGKVLCIFSTYIGIHKAIVVEVQAIANACELCVSRPELDGKYIEIVSDSMTAVSWINSSGFGNINFAHLIYDIRNNLSLLGQASIACVLV</sequence>
<dbReference type="AlphaFoldDB" id="A0AAE0AZA7"/>
<organism evidence="2 3">
    <name type="scientific">Dipteronia sinensis</name>
    <dbReference type="NCBI Taxonomy" id="43782"/>
    <lineage>
        <taxon>Eukaryota</taxon>
        <taxon>Viridiplantae</taxon>
        <taxon>Streptophyta</taxon>
        <taxon>Embryophyta</taxon>
        <taxon>Tracheophyta</taxon>
        <taxon>Spermatophyta</taxon>
        <taxon>Magnoliopsida</taxon>
        <taxon>eudicotyledons</taxon>
        <taxon>Gunneridae</taxon>
        <taxon>Pentapetalae</taxon>
        <taxon>rosids</taxon>
        <taxon>malvids</taxon>
        <taxon>Sapindales</taxon>
        <taxon>Sapindaceae</taxon>
        <taxon>Hippocastanoideae</taxon>
        <taxon>Acereae</taxon>
        <taxon>Dipteronia</taxon>
    </lineage>
</organism>
<dbReference type="InterPro" id="IPR053151">
    <property type="entry name" value="RNase_H-like"/>
</dbReference>
<dbReference type="PANTHER" id="PTHR47723:SF22">
    <property type="entry name" value="RNASE H TYPE-1 DOMAIN-CONTAINING PROTEIN"/>
    <property type="match status" value="1"/>
</dbReference>
<dbReference type="Pfam" id="PF13456">
    <property type="entry name" value="RVT_3"/>
    <property type="match status" value="1"/>
</dbReference>
<dbReference type="CDD" id="cd06222">
    <property type="entry name" value="RNase_H_like"/>
    <property type="match status" value="1"/>
</dbReference>
<evidence type="ECO:0000313" key="3">
    <source>
        <dbReference type="Proteomes" id="UP001281410"/>
    </source>
</evidence>
<dbReference type="SUPFAM" id="SSF53098">
    <property type="entry name" value="Ribonuclease H-like"/>
    <property type="match status" value="1"/>
</dbReference>
<accession>A0AAE0AZA7</accession>
<dbReference type="InterPro" id="IPR002156">
    <property type="entry name" value="RNaseH_domain"/>
</dbReference>
<dbReference type="Proteomes" id="UP001281410">
    <property type="component" value="Unassembled WGS sequence"/>
</dbReference>
<dbReference type="GO" id="GO:0003676">
    <property type="term" value="F:nucleic acid binding"/>
    <property type="evidence" value="ECO:0007669"/>
    <property type="project" value="InterPro"/>
</dbReference>
<dbReference type="InterPro" id="IPR044730">
    <property type="entry name" value="RNase_H-like_dom_plant"/>
</dbReference>
<dbReference type="PANTHER" id="PTHR47723">
    <property type="entry name" value="OS05G0353850 PROTEIN"/>
    <property type="match status" value="1"/>
</dbReference>
<comment type="caution">
    <text evidence="2">The sequence shown here is derived from an EMBL/GenBank/DDBJ whole genome shotgun (WGS) entry which is preliminary data.</text>
</comment>
<dbReference type="EMBL" id="JANJYJ010000002">
    <property type="protein sequence ID" value="KAK3226319.1"/>
    <property type="molecule type" value="Genomic_DNA"/>
</dbReference>
<dbReference type="GO" id="GO:0004523">
    <property type="term" value="F:RNA-DNA hybrid ribonuclease activity"/>
    <property type="evidence" value="ECO:0007669"/>
    <property type="project" value="InterPro"/>
</dbReference>
<evidence type="ECO:0000259" key="1">
    <source>
        <dbReference type="Pfam" id="PF13456"/>
    </source>
</evidence>
<feature type="domain" description="RNase H type-1" evidence="1">
    <location>
        <begin position="219"/>
        <end position="317"/>
    </location>
</feature>
<evidence type="ECO:0000313" key="2">
    <source>
        <dbReference type="EMBL" id="KAK3226319.1"/>
    </source>
</evidence>
<dbReference type="InterPro" id="IPR036397">
    <property type="entry name" value="RNaseH_sf"/>
</dbReference>
<proteinExistence type="predicted"/>
<keyword evidence="3" id="KW-1185">Reference proteome</keyword>
<reference evidence="2" key="1">
    <citation type="journal article" date="2023" name="Plant J.">
        <title>Genome sequences and population genomics provide insights into the demographic history, inbreeding, and mutation load of two 'living fossil' tree species of Dipteronia.</title>
        <authorList>
            <person name="Feng Y."/>
            <person name="Comes H.P."/>
            <person name="Chen J."/>
            <person name="Zhu S."/>
            <person name="Lu R."/>
            <person name="Zhang X."/>
            <person name="Li P."/>
            <person name="Qiu J."/>
            <person name="Olsen K.M."/>
            <person name="Qiu Y."/>
        </authorList>
    </citation>
    <scope>NUCLEOTIDE SEQUENCE</scope>
    <source>
        <strain evidence="2">NBL</strain>
    </source>
</reference>
<gene>
    <name evidence="2" type="ORF">Dsin_006181</name>
</gene>
<protein>
    <recommendedName>
        <fullName evidence="1">RNase H type-1 domain-containing protein</fullName>
    </recommendedName>
</protein>